<sequence length="132" mass="14975">MATEKRITQMKKRTSNVSRRVMFTLLPRIWRRGGRVSSNMTTARFHGLPHRDARKDSLSAGRVVTAGKYIYTPGVARSLEARGTLRGDGVRIEPHATESLLREFLTLLEAVQEELNQRWTAQANSDCHADRV</sequence>
<comment type="caution">
    <text evidence="1">The sequence shown here is derived from an EMBL/GenBank/DDBJ whole genome shotgun (WGS) entry which is preliminary data.</text>
</comment>
<evidence type="ECO:0000313" key="2">
    <source>
        <dbReference type="Proteomes" id="UP001551011"/>
    </source>
</evidence>
<reference evidence="1 2" key="1">
    <citation type="submission" date="2024-06" db="EMBL/GenBank/DDBJ databases">
        <title>The Natural Products Discovery Center: Release of the First 8490 Sequenced Strains for Exploring Actinobacteria Biosynthetic Diversity.</title>
        <authorList>
            <person name="Kalkreuter E."/>
            <person name="Kautsar S.A."/>
            <person name="Yang D."/>
            <person name="Bader C.D."/>
            <person name="Teijaro C.N."/>
            <person name="Fluegel L."/>
            <person name="Davis C.M."/>
            <person name="Simpson J.R."/>
            <person name="Lauterbach L."/>
            <person name="Steele A.D."/>
            <person name="Gui C."/>
            <person name="Meng S."/>
            <person name="Li G."/>
            <person name="Viehrig K."/>
            <person name="Ye F."/>
            <person name="Su P."/>
            <person name="Kiefer A.F."/>
            <person name="Nichols A."/>
            <person name="Cepeda A.J."/>
            <person name="Yan W."/>
            <person name="Fan B."/>
            <person name="Jiang Y."/>
            <person name="Adhikari A."/>
            <person name="Zheng C.-J."/>
            <person name="Schuster L."/>
            <person name="Cowan T.M."/>
            <person name="Smanski M.J."/>
            <person name="Chevrette M.G."/>
            <person name="De Carvalho L.P.S."/>
            <person name="Shen B."/>
        </authorList>
    </citation>
    <scope>NUCLEOTIDE SEQUENCE [LARGE SCALE GENOMIC DNA]</scope>
    <source>
        <strain evidence="1 2">NPDC020594</strain>
    </source>
</reference>
<dbReference type="Proteomes" id="UP001551011">
    <property type="component" value="Unassembled WGS sequence"/>
</dbReference>
<name>A0ABV3A5S9_9ACTN</name>
<proteinExistence type="predicted"/>
<keyword evidence="2" id="KW-1185">Reference proteome</keyword>
<evidence type="ECO:0000313" key="1">
    <source>
        <dbReference type="EMBL" id="MEU5707175.1"/>
    </source>
</evidence>
<dbReference type="EMBL" id="JBFAEG010000006">
    <property type="protein sequence ID" value="MEU5707175.1"/>
    <property type="molecule type" value="Genomic_DNA"/>
</dbReference>
<organism evidence="1 2">
    <name type="scientific">Streptomyces flaveolus</name>
    <dbReference type="NCBI Taxonomy" id="67297"/>
    <lineage>
        <taxon>Bacteria</taxon>
        <taxon>Bacillati</taxon>
        <taxon>Actinomycetota</taxon>
        <taxon>Actinomycetes</taxon>
        <taxon>Kitasatosporales</taxon>
        <taxon>Streptomycetaceae</taxon>
        <taxon>Streptomyces</taxon>
    </lineage>
</organism>
<gene>
    <name evidence="1" type="ORF">AB0H04_09830</name>
</gene>
<accession>A0ABV3A5S9</accession>
<dbReference type="RefSeq" id="WP_158712588.1">
    <property type="nucleotide sequence ID" value="NZ_JBFAEG010000006.1"/>
</dbReference>
<protein>
    <submittedName>
        <fullName evidence="1">Uncharacterized protein</fullName>
    </submittedName>
</protein>